<evidence type="ECO:0000259" key="4">
    <source>
        <dbReference type="PROSITE" id="PS50042"/>
    </source>
</evidence>
<dbReference type="InterPro" id="IPR014710">
    <property type="entry name" value="RmlC-like_jellyroll"/>
</dbReference>
<keyword evidence="3" id="KW-0804">Transcription</keyword>
<feature type="domain" description="Cyclic nucleotide-binding" evidence="4">
    <location>
        <begin position="12"/>
        <end position="83"/>
    </location>
</feature>
<name>A0ABT2RN61_9FIRM</name>
<dbReference type="InterPro" id="IPR012318">
    <property type="entry name" value="HTH_CRP"/>
</dbReference>
<evidence type="ECO:0000256" key="1">
    <source>
        <dbReference type="ARBA" id="ARBA00023015"/>
    </source>
</evidence>
<organism evidence="6 7">
    <name type="scientific">Dorea acetigenes</name>
    <dbReference type="NCBI Taxonomy" id="2981787"/>
    <lineage>
        <taxon>Bacteria</taxon>
        <taxon>Bacillati</taxon>
        <taxon>Bacillota</taxon>
        <taxon>Clostridia</taxon>
        <taxon>Lachnospirales</taxon>
        <taxon>Lachnospiraceae</taxon>
        <taxon>Dorea</taxon>
    </lineage>
</organism>
<evidence type="ECO:0000256" key="3">
    <source>
        <dbReference type="ARBA" id="ARBA00023163"/>
    </source>
</evidence>
<dbReference type="InterPro" id="IPR000595">
    <property type="entry name" value="cNMP-bd_dom"/>
</dbReference>
<dbReference type="Pfam" id="PF00027">
    <property type="entry name" value="cNMP_binding"/>
    <property type="match status" value="1"/>
</dbReference>
<comment type="caution">
    <text evidence="6">The sequence shown here is derived from an EMBL/GenBank/DDBJ whole genome shotgun (WGS) entry which is preliminary data.</text>
</comment>
<dbReference type="Pfam" id="PF13545">
    <property type="entry name" value="HTH_Crp_2"/>
    <property type="match status" value="1"/>
</dbReference>
<dbReference type="Proteomes" id="UP001652431">
    <property type="component" value="Unassembled WGS sequence"/>
</dbReference>
<keyword evidence="1" id="KW-0805">Transcription regulation</keyword>
<evidence type="ECO:0000313" key="6">
    <source>
        <dbReference type="EMBL" id="MCU6686599.1"/>
    </source>
</evidence>
<dbReference type="InterPro" id="IPR018490">
    <property type="entry name" value="cNMP-bd_dom_sf"/>
</dbReference>
<keyword evidence="2" id="KW-0238">DNA-binding</keyword>
<evidence type="ECO:0000256" key="2">
    <source>
        <dbReference type="ARBA" id="ARBA00023125"/>
    </source>
</evidence>
<dbReference type="PROSITE" id="PS51063">
    <property type="entry name" value="HTH_CRP_2"/>
    <property type="match status" value="1"/>
</dbReference>
<evidence type="ECO:0000313" key="7">
    <source>
        <dbReference type="Proteomes" id="UP001652431"/>
    </source>
</evidence>
<reference evidence="6 7" key="1">
    <citation type="journal article" date="2021" name="ISME Commun">
        <title>Automated analysis of genomic sequences facilitates high-throughput and comprehensive description of bacteria.</title>
        <authorList>
            <person name="Hitch T.C.A."/>
        </authorList>
    </citation>
    <scope>NUCLEOTIDE SEQUENCE [LARGE SCALE GENOMIC DNA]</scope>
    <source>
        <strain evidence="6 7">Sanger_03</strain>
    </source>
</reference>
<proteinExistence type="predicted"/>
<feature type="domain" description="HTH crp-type" evidence="5">
    <location>
        <begin position="153"/>
        <end position="218"/>
    </location>
</feature>
<dbReference type="SUPFAM" id="SSF51206">
    <property type="entry name" value="cAMP-binding domain-like"/>
    <property type="match status" value="1"/>
</dbReference>
<accession>A0ABT2RN61</accession>
<evidence type="ECO:0000259" key="5">
    <source>
        <dbReference type="PROSITE" id="PS51063"/>
    </source>
</evidence>
<dbReference type="EMBL" id="JAOQJU010000008">
    <property type="protein sequence ID" value="MCU6686599.1"/>
    <property type="molecule type" value="Genomic_DNA"/>
</dbReference>
<dbReference type="PROSITE" id="PS50042">
    <property type="entry name" value="CNMP_BINDING_3"/>
    <property type="match status" value="1"/>
</dbReference>
<dbReference type="Gene3D" id="2.60.120.10">
    <property type="entry name" value="Jelly Rolls"/>
    <property type="match status" value="1"/>
</dbReference>
<dbReference type="CDD" id="cd00038">
    <property type="entry name" value="CAP_ED"/>
    <property type="match status" value="1"/>
</dbReference>
<gene>
    <name evidence="6" type="ORF">OCV99_08570</name>
</gene>
<dbReference type="SUPFAM" id="SSF46785">
    <property type="entry name" value="Winged helix' DNA-binding domain"/>
    <property type="match status" value="1"/>
</dbReference>
<protein>
    <submittedName>
        <fullName evidence="6">Crp/Fnr family transcriptional regulator</fullName>
    </submittedName>
</protein>
<sequence length="218" mass="25668">MELHKGLFSCHLFQGMDSEKAENIIRLLKGKTKEYQKKEMILSEGDEIREIGILLSGEVCKVQYYPDGTEQMMQKLQRSYMVGLEVAVSIKKTSPYTLYALQPSVIYWFPVRYIEEAGVLQETDRISLYQRIVTFLANEDIRKYRKIEILSSRSVREKIEKYLKIQSLRYQSDAFDIDFNREQLASYLGLNRSVLSHELKKMEKEGLLTVRKNHFVLY</sequence>
<dbReference type="RefSeq" id="WP_158369757.1">
    <property type="nucleotide sequence ID" value="NZ_JAOQJU010000008.1"/>
</dbReference>
<keyword evidence="7" id="KW-1185">Reference proteome</keyword>
<dbReference type="InterPro" id="IPR036390">
    <property type="entry name" value="WH_DNA-bd_sf"/>
</dbReference>